<organism evidence="1 2">
    <name type="scientific">Aliarcobacter skirrowii</name>
    <dbReference type="NCBI Taxonomy" id="28200"/>
    <lineage>
        <taxon>Bacteria</taxon>
        <taxon>Pseudomonadati</taxon>
        <taxon>Campylobacterota</taxon>
        <taxon>Epsilonproteobacteria</taxon>
        <taxon>Campylobacterales</taxon>
        <taxon>Arcobacteraceae</taxon>
        <taxon>Aliarcobacter</taxon>
    </lineage>
</organism>
<protein>
    <recommendedName>
        <fullName evidence="3">Response regulatory domain-containing protein</fullName>
    </recommendedName>
</protein>
<comment type="caution">
    <text evidence="1">The sequence shown here is derived from an EMBL/GenBank/DDBJ whole genome shotgun (WGS) entry which is preliminary data.</text>
</comment>
<evidence type="ECO:0000313" key="1">
    <source>
        <dbReference type="EMBL" id="MDX4069305.1"/>
    </source>
</evidence>
<reference evidence="1" key="1">
    <citation type="journal article" date="2023" name="Front. Microbiol.">
        <title>Genomic diversity and taxonomic marker for Arcobacter species.</title>
        <authorList>
            <person name="Zhou G."/>
            <person name="Gu Y."/>
            <person name="Wang H."/>
            <person name="Chen X."/>
            <person name="Zhang X."/>
            <person name="Shao Z."/>
            <person name="Yan X."/>
            <person name="Zhang J."/>
            <person name="Zhang M."/>
        </authorList>
    </citation>
    <scope>NUCLEOTIDE SEQUENCE</scope>
    <source>
        <strain evidence="1">BJSY19SF1-2</strain>
    </source>
</reference>
<dbReference type="SUPFAM" id="SSF52172">
    <property type="entry name" value="CheY-like"/>
    <property type="match status" value="1"/>
</dbReference>
<dbReference type="AlphaFoldDB" id="A0AAW9DAR0"/>
<proteinExistence type="predicted"/>
<accession>A0AAW9DAR0</accession>
<dbReference type="Proteomes" id="UP001283691">
    <property type="component" value="Unassembled WGS sequence"/>
</dbReference>
<evidence type="ECO:0008006" key="3">
    <source>
        <dbReference type="Google" id="ProtNLM"/>
    </source>
</evidence>
<dbReference type="Gene3D" id="3.40.50.2300">
    <property type="match status" value="1"/>
</dbReference>
<dbReference type="InterPro" id="IPR011006">
    <property type="entry name" value="CheY-like_superfamily"/>
</dbReference>
<sequence>MKAIKILVLESKDSSINKIVEILKNSFQVEICVSNDEFLDHIYNNIYDLYLININEKNLPRIELIKLLNDYQDF</sequence>
<name>A0AAW9DAR0_9BACT</name>
<evidence type="ECO:0000313" key="2">
    <source>
        <dbReference type="Proteomes" id="UP001283691"/>
    </source>
</evidence>
<dbReference type="RefSeq" id="WP_319048018.1">
    <property type="nucleotide sequence ID" value="NZ_JAUQUR010000002.1"/>
</dbReference>
<reference evidence="1" key="2">
    <citation type="submission" date="2023-07" db="EMBL/GenBank/DDBJ databases">
        <authorList>
            <person name="Zhang M."/>
            <person name="Zhou G."/>
        </authorList>
    </citation>
    <scope>NUCLEOTIDE SEQUENCE</scope>
    <source>
        <strain evidence="1">BJSY19SF1-2</strain>
    </source>
</reference>
<dbReference type="EMBL" id="JAUQUR010000002">
    <property type="protein sequence ID" value="MDX4069305.1"/>
    <property type="molecule type" value="Genomic_DNA"/>
</dbReference>
<gene>
    <name evidence="1" type="ORF">Q6A80_06145</name>
</gene>